<accession>A0A182M3K9</accession>
<reference evidence="4" key="1">
    <citation type="submission" date="2013-09" db="EMBL/GenBank/DDBJ databases">
        <title>The Genome Sequence of Anopheles culicifacies species A.</title>
        <authorList>
            <consortium name="The Broad Institute Genomics Platform"/>
            <person name="Neafsey D.E."/>
            <person name="Besansky N."/>
            <person name="Howell P."/>
            <person name="Walton C."/>
            <person name="Young S.K."/>
            <person name="Zeng Q."/>
            <person name="Gargeya S."/>
            <person name="Fitzgerald M."/>
            <person name="Haas B."/>
            <person name="Abouelleil A."/>
            <person name="Allen A.W."/>
            <person name="Alvarado L."/>
            <person name="Arachchi H.M."/>
            <person name="Berlin A.M."/>
            <person name="Chapman S.B."/>
            <person name="Gainer-Dewar J."/>
            <person name="Goldberg J."/>
            <person name="Griggs A."/>
            <person name="Gujja S."/>
            <person name="Hansen M."/>
            <person name="Howarth C."/>
            <person name="Imamovic A."/>
            <person name="Ireland A."/>
            <person name="Larimer J."/>
            <person name="McCowan C."/>
            <person name="Murphy C."/>
            <person name="Pearson M."/>
            <person name="Poon T.W."/>
            <person name="Priest M."/>
            <person name="Roberts A."/>
            <person name="Saif S."/>
            <person name="Shea T."/>
            <person name="Sisk P."/>
            <person name="Sykes S."/>
            <person name="Wortman J."/>
            <person name="Nusbaum C."/>
            <person name="Birren B."/>
        </authorList>
    </citation>
    <scope>NUCLEOTIDE SEQUENCE [LARGE SCALE GENOMIC DNA]</scope>
    <source>
        <strain evidence="4">A-37</strain>
    </source>
</reference>
<evidence type="ECO:0000313" key="3">
    <source>
        <dbReference type="EnsemblMetazoa" id="ACUA008615-PA"/>
    </source>
</evidence>
<name>A0A182M3K9_9DIPT</name>
<dbReference type="Proteomes" id="UP000075883">
    <property type="component" value="Unassembled WGS sequence"/>
</dbReference>
<dbReference type="EMBL" id="AXCM01009376">
    <property type="status" value="NOT_ANNOTATED_CDS"/>
    <property type="molecule type" value="Genomic_DNA"/>
</dbReference>
<organism evidence="3 4">
    <name type="scientific">Anopheles culicifacies</name>
    <dbReference type="NCBI Taxonomy" id="139723"/>
    <lineage>
        <taxon>Eukaryota</taxon>
        <taxon>Metazoa</taxon>
        <taxon>Ecdysozoa</taxon>
        <taxon>Arthropoda</taxon>
        <taxon>Hexapoda</taxon>
        <taxon>Insecta</taxon>
        <taxon>Pterygota</taxon>
        <taxon>Neoptera</taxon>
        <taxon>Endopterygota</taxon>
        <taxon>Diptera</taxon>
        <taxon>Nematocera</taxon>
        <taxon>Culicoidea</taxon>
        <taxon>Culicidae</taxon>
        <taxon>Anophelinae</taxon>
        <taxon>Anopheles</taxon>
        <taxon>culicifacies species complex</taxon>
    </lineage>
</organism>
<keyword evidence="4" id="KW-1185">Reference proteome</keyword>
<evidence type="ECO:0000256" key="1">
    <source>
        <dbReference type="SAM" id="MobiDB-lite"/>
    </source>
</evidence>
<feature type="region of interest" description="Disordered" evidence="1">
    <location>
        <begin position="1"/>
        <end position="20"/>
    </location>
</feature>
<dbReference type="AlphaFoldDB" id="A0A182M3K9"/>
<evidence type="ECO:0000313" key="4">
    <source>
        <dbReference type="Proteomes" id="UP000075883"/>
    </source>
</evidence>
<dbReference type="VEuPathDB" id="VectorBase:ACUA008615"/>
<reference evidence="3" key="2">
    <citation type="submission" date="2020-05" db="UniProtKB">
        <authorList>
            <consortium name="EnsemblMetazoa"/>
        </authorList>
    </citation>
    <scope>IDENTIFICATION</scope>
    <source>
        <strain evidence="3">A-37</strain>
    </source>
</reference>
<dbReference type="Gene3D" id="1.10.10.60">
    <property type="entry name" value="Homeodomain-like"/>
    <property type="match status" value="1"/>
</dbReference>
<dbReference type="InterPro" id="IPR044822">
    <property type="entry name" value="Myb_DNA-bind_4"/>
</dbReference>
<protein>
    <recommendedName>
        <fullName evidence="2">Myb/SANT-like DNA-binding domain-containing protein</fullName>
    </recommendedName>
</protein>
<proteinExistence type="predicted"/>
<evidence type="ECO:0000259" key="2">
    <source>
        <dbReference type="Pfam" id="PF13837"/>
    </source>
</evidence>
<dbReference type="EnsemblMetazoa" id="ACUA008615-RA">
    <property type="protein sequence ID" value="ACUA008615-PA"/>
    <property type="gene ID" value="ACUA008615"/>
</dbReference>
<sequence length="215" mass="24797">MQTNETQTSSSTKPGQFPQKLTPKMWKREEVLTFLDIYEASFLQSNNESDDELWNTVSLKLAEHDIQVSPAHCKSKWNLLYKAYTANPDSQGTFFKKVKQIVETTASIDATDEIEETELFKEERLEIVSEDEVDISENTIEAPQAFSDSLRVERVTDATFSEAEGVIAIIEKLCCKIDDLSEMQHRQEERIEEIYQIQRANHAHLLEIKKHLNIT</sequence>
<feature type="compositionally biased region" description="Polar residues" evidence="1">
    <location>
        <begin position="1"/>
        <end position="14"/>
    </location>
</feature>
<dbReference type="Pfam" id="PF13837">
    <property type="entry name" value="Myb_DNA-bind_4"/>
    <property type="match status" value="1"/>
</dbReference>
<feature type="domain" description="Myb/SANT-like DNA-binding" evidence="2">
    <location>
        <begin position="25"/>
        <end position="87"/>
    </location>
</feature>